<evidence type="ECO:0000256" key="2">
    <source>
        <dbReference type="ARBA" id="ARBA00001933"/>
    </source>
</evidence>
<dbReference type="InParanoid" id="A0A0M9UDN0"/>
<evidence type="ECO:0000256" key="16">
    <source>
        <dbReference type="RuleBase" id="RU003560"/>
    </source>
</evidence>
<dbReference type="FunFam" id="3.40.640.10:FF:000013">
    <property type="entry name" value="4-aminobutyrate aminotransferase"/>
    <property type="match status" value="1"/>
</dbReference>
<dbReference type="PIRSF" id="PIRSF000521">
    <property type="entry name" value="Transaminase_4ab_Lys_Orn"/>
    <property type="match status" value="1"/>
</dbReference>
<dbReference type="FunCoup" id="A0A0M9UDN0">
    <property type="interactions" value="131"/>
</dbReference>
<evidence type="ECO:0000256" key="1">
    <source>
        <dbReference type="ARBA" id="ARBA00001750"/>
    </source>
</evidence>
<evidence type="ECO:0000313" key="18">
    <source>
        <dbReference type="EMBL" id="KPL89173.1"/>
    </source>
</evidence>
<sequence length="450" mass="49376">MTQGSVNTKRPEIRTPLPGPRAAEIIAKDAELISPSYTRGYPFVMARGEGVWAWDVDGNKFLDMTAGIAVTAVGHSHPRVVEAIKRQAEQFLHMSGTDFYYELQIQLAERLNQIAPGTTPKRVFFTNSGAESVEAALKLARYATGRQRIIAFLGAFHGRTMGALSLTGSKPVHRRGFAPLVNGVIHVPYPYCYRSPFDLSKKSCTDWVIDWIEHEIFGHITAPDEVAAIIVEPIQGEGGYIVPPDDFHPRLRELCDRYGILMIADEVQTGVGRTGKWYAMEHWNVEPDIICTAKGIANGMPLGAIIAKRDLMSWPPGAHASTFGGNPVSCAAALATLDVIEEEGLLENATQVGAYMLERLQAMQQRFDVIGDVRGKGLMIGVEFITDRDTHTPNPDLRDRVVDEAFKRGVLLLGAGKNVLRFMPALTLTREEADVALDVVEESLQAVLGA</sequence>
<dbReference type="AlphaFoldDB" id="A0A0M9UDN0"/>
<evidence type="ECO:0000256" key="5">
    <source>
        <dbReference type="ARBA" id="ARBA00012876"/>
    </source>
</evidence>
<keyword evidence="7 17" id="KW-0032">Aminotransferase</keyword>
<dbReference type="Proteomes" id="UP000037784">
    <property type="component" value="Unassembled WGS sequence"/>
</dbReference>
<name>A0A0M9UDN0_9CHLR</name>
<dbReference type="GO" id="GO:0034386">
    <property type="term" value="F:4-aminobutyrate:2-oxoglutarate transaminase activity"/>
    <property type="evidence" value="ECO:0007669"/>
    <property type="project" value="UniProtKB-EC"/>
</dbReference>
<dbReference type="PROSITE" id="PS00600">
    <property type="entry name" value="AA_TRANSFER_CLASS_3"/>
    <property type="match status" value="1"/>
</dbReference>
<evidence type="ECO:0000256" key="7">
    <source>
        <dbReference type="ARBA" id="ARBA00022576"/>
    </source>
</evidence>
<dbReference type="EMBL" id="LGKN01000003">
    <property type="protein sequence ID" value="KPL89173.1"/>
    <property type="molecule type" value="Genomic_DNA"/>
</dbReference>
<evidence type="ECO:0000256" key="10">
    <source>
        <dbReference type="ARBA" id="ARBA00029760"/>
    </source>
</evidence>
<dbReference type="Proteomes" id="UP000050502">
    <property type="component" value="Unassembled WGS sequence"/>
</dbReference>
<dbReference type="InterPro" id="IPR015421">
    <property type="entry name" value="PyrdxlP-dep_Trfase_major"/>
</dbReference>
<evidence type="ECO:0000256" key="6">
    <source>
        <dbReference type="ARBA" id="ARBA00012912"/>
    </source>
</evidence>
<dbReference type="SUPFAM" id="SSF53383">
    <property type="entry name" value="PLP-dependent transferases"/>
    <property type="match status" value="1"/>
</dbReference>
<comment type="similarity">
    <text evidence="4 16">Belongs to the class-III pyridoxal-phosphate-dependent aminotransferase family.</text>
</comment>
<evidence type="ECO:0000313" key="20">
    <source>
        <dbReference type="Proteomes" id="UP000050502"/>
    </source>
</evidence>
<evidence type="ECO:0000256" key="3">
    <source>
        <dbReference type="ARBA" id="ARBA00005176"/>
    </source>
</evidence>
<dbReference type="InterPro" id="IPR015422">
    <property type="entry name" value="PyrdxlP-dep_Trfase_small"/>
</dbReference>
<dbReference type="InterPro" id="IPR049704">
    <property type="entry name" value="Aminotrans_3_PPA_site"/>
</dbReference>
<keyword evidence="8 17" id="KW-0808">Transferase</keyword>
<evidence type="ECO:0000256" key="4">
    <source>
        <dbReference type="ARBA" id="ARBA00008954"/>
    </source>
</evidence>
<comment type="catalytic activity">
    <reaction evidence="14">
        <text>4-aminobutanoate + 2-oxoglutarate = succinate semialdehyde + L-glutamate</text>
        <dbReference type="Rhea" id="RHEA:23352"/>
        <dbReference type="ChEBI" id="CHEBI:16810"/>
        <dbReference type="ChEBI" id="CHEBI:29985"/>
        <dbReference type="ChEBI" id="CHEBI:57706"/>
        <dbReference type="ChEBI" id="CHEBI:59888"/>
        <dbReference type="EC" id="2.6.1.19"/>
    </reaction>
</comment>
<evidence type="ECO:0000256" key="14">
    <source>
        <dbReference type="ARBA" id="ARBA00048021"/>
    </source>
</evidence>
<dbReference type="RefSeq" id="WP_054493879.1">
    <property type="nucleotide sequence ID" value="NZ_BBZA01000226.1"/>
</dbReference>
<comment type="pathway">
    <text evidence="3">Amino-acid degradation; 4-aminobutanoate degradation.</text>
</comment>
<dbReference type="NCBIfam" id="NF004426">
    <property type="entry name" value="PRK05769.1"/>
    <property type="match status" value="1"/>
</dbReference>
<evidence type="ECO:0000256" key="11">
    <source>
        <dbReference type="ARBA" id="ARBA00030204"/>
    </source>
</evidence>
<dbReference type="CDD" id="cd00610">
    <property type="entry name" value="OAT_like"/>
    <property type="match status" value="1"/>
</dbReference>
<dbReference type="EC" id="2.6.1.19" evidence="6"/>
<dbReference type="InterPro" id="IPR005814">
    <property type="entry name" value="Aminotrans_3"/>
</dbReference>
<dbReference type="GO" id="GO:0030170">
    <property type="term" value="F:pyridoxal phosphate binding"/>
    <property type="evidence" value="ECO:0007669"/>
    <property type="project" value="InterPro"/>
</dbReference>
<evidence type="ECO:0000256" key="9">
    <source>
        <dbReference type="ARBA" id="ARBA00022898"/>
    </source>
</evidence>
<dbReference type="Pfam" id="PF00202">
    <property type="entry name" value="Aminotran_3"/>
    <property type="match status" value="1"/>
</dbReference>
<comment type="cofactor">
    <cofactor evidence="2">
        <name>pyridoxal 5'-phosphate</name>
        <dbReference type="ChEBI" id="CHEBI:597326"/>
    </cofactor>
</comment>
<dbReference type="Gene3D" id="3.40.640.10">
    <property type="entry name" value="Type I PLP-dependent aspartate aminotransferase-like (Major domain)"/>
    <property type="match status" value="1"/>
</dbReference>
<evidence type="ECO:0000313" key="17">
    <source>
        <dbReference type="EMBL" id="GAP64140.1"/>
    </source>
</evidence>
<dbReference type="GO" id="GO:0042802">
    <property type="term" value="F:identical protein binding"/>
    <property type="evidence" value="ECO:0007669"/>
    <property type="project" value="TreeGrafter"/>
</dbReference>
<evidence type="ECO:0000256" key="13">
    <source>
        <dbReference type="ARBA" id="ARBA00031787"/>
    </source>
</evidence>
<dbReference type="EC" id="2.6.1.22" evidence="5"/>
<dbReference type="InterPro" id="IPR015424">
    <property type="entry name" value="PyrdxlP-dep_Trfase"/>
</dbReference>
<evidence type="ECO:0000256" key="8">
    <source>
        <dbReference type="ARBA" id="ARBA00022679"/>
    </source>
</evidence>
<dbReference type="Gene3D" id="3.90.1150.10">
    <property type="entry name" value="Aspartate Aminotransferase, domain 1"/>
    <property type="match status" value="1"/>
</dbReference>
<evidence type="ECO:0000256" key="12">
    <source>
        <dbReference type="ARBA" id="ARBA00030857"/>
    </source>
</evidence>
<keyword evidence="9 16" id="KW-0663">Pyridoxal phosphate</keyword>
<evidence type="ECO:0000256" key="15">
    <source>
        <dbReference type="ARBA" id="ARBA00050054"/>
    </source>
</evidence>
<dbReference type="GO" id="GO:0047298">
    <property type="term" value="F:(S)-3-amino-2-methylpropionate transaminase activity"/>
    <property type="evidence" value="ECO:0007669"/>
    <property type="project" value="UniProtKB-EC"/>
</dbReference>
<dbReference type="InterPro" id="IPR050103">
    <property type="entry name" value="Class-III_PLP-dep_AT"/>
</dbReference>
<keyword evidence="19" id="KW-1185">Reference proteome</keyword>
<comment type="catalytic activity">
    <reaction evidence="1">
        <text>(S)-3-amino-2-methylpropanoate + 2-oxoglutarate = 2-methyl-3-oxopropanoate + L-glutamate</text>
        <dbReference type="Rhea" id="RHEA:13993"/>
        <dbReference type="ChEBI" id="CHEBI:16810"/>
        <dbReference type="ChEBI" id="CHEBI:29985"/>
        <dbReference type="ChEBI" id="CHEBI:57700"/>
        <dbReference type="ChEBI" id="CHEBI:58655"/>
        <dbReference type="EC" id="2.6.1.22"/>
    </reaction>
</comment>
<accession>A0A0M9UDN0</accession>
<dbReference type="PANTHER" id="PTHR11986:SF58">
    <property type="entry name" value="LEUCINE_METHIONINE RACEMASE"/>
    <property type="match status" value="1"/>
</dbReference>
<gene>
    <name evidence="17" type="primary">puuE</name>
    <name evidence="17" type="ORF">ARMA_2563</name>
    <name evidence="18" type="ORF">SE16_01310</name>
</gene>
<dbReference type="STRING" id="872965.SE16_01310"/>
<reference evidence="17 19" key="1">
    <citation type="journal article" date="2015" name="Genome Announc.">
        <title>Draft Genome Sequence of a Heterotrophic Facultative Anaerobic Thermophilic Bacterium, Ardenticatena maritima Strain 110ST.</title>
        <authorList>
            <person name="Kawaichi S."/>
            <person name="Yoshida T."/>
            <person name="Sako Y."/>
            <person name="Nakamura R."/>
        </authorList>
    </citation>
    <scope>NUCLEOTIDE SEQUENCE [LARGE SCALE GENOMIC DNA]</scope>
    <source>
        <strain evidence="17 19">110S</strain>
    </source>
</reference>
<reference evidence="18 20" key="2">
    <citation type="submission" date="2015-07" db="EMBL/GenBank/DDBJ databases">
        <title>Whole genome sequence of Ardenticatena maritima DSM 23922.</title>
        <authorList>
            <person name="Hemp J."/>
            <person name="Ward L.M."/>
            <person name="Pace L.A."/>
            <person name="Fischer W.W."/>
        </authorList>
    </citation>
    <scope>NUCLEOTIDE SEQUENCE [LARGE SCALE GENOMIC DNA]</scope>
    <source>
        <strain evidence="18 20">110S</strain>
    </source>
</reference>
<organism evidence="17 19">
    <name type="scientific">Ardenticatena maritima</name>
    <dbReference type="NCBI Taxonomy" id="872965"/>
    <lineage>
        <taxon>Bacteria</taxon>
        <taxon>Bacillati</taxon>
        <taxon>Chloroflexota</taxon>
        <taxon>Ardenticatenia</taxon>
        <taxon>Ardenticatenales</taxon>
        <taxon>Ardenticatenaceae</taxon>
        <taxon>Ardenticatena</taxon>
    </lineage>
</organism>
<protein>
    <recommendedName>
        <fullName evidence="12">(S)-3-amino-2-methylpropionate transaminase</fullName>
        <ecNumber evidence="6">2.6.1.19</ecNumber>
        <ecNumber evidence="5">2.6.1.22</ecNumber>
    </recommendedName>
    <alternativeName>
        <fullName evidence="13">GABA aminotransferase</fullName>
    </alternativeName>
    <alternativeName>
        <fullName evidence="11">Gamma-amino-N-butyrate transaminase</fullName>
    </alternativeName>
    <alternativeName>
        <fullName evidence="15">Glutamate:succinic semialdehyde transaminase</fullName>
    </alternativeName>
    <alternativeName>
        <fullName evidence="10">L-AIBAT</fullName>
    </alternativeName>
</protein>
<dbReference type="OrthoDB" id="9807885at2"/>
<dbReference type="EMBL" id="BBZA01000226">
    <property type="protein sequence ID" value="GAP64140.1"/>
    <property type="molecule type" value="Genomic_DNA"/>
</dbReference>
<proteinExistence type="inferred from homology"/>
<dbReference type="PANTHER" id="PTHR11986">
    <property type="entry name" value="AMINOTRANSFERASE CLASS III"/>
    <property type="match status" value="1"/>
</dbReference>
<reference evidence="19" key="3">
    <citation type="submission" date="2015-08" db="EMBL/GenBank/DDBJ databases">
        <title>Draft Genome Sequence of a Heterotrophic Facultative Anaerobic Bacterium Ardenticatena maritima Strain 110S.</title>
        <authorList>
            <person name="Kawaichi S."/>
            <person name="Yoshida T."/>
            <person name="Sako Y."/>
            <person name="Nakamura R."/>
        </authorList>
    </citation>
    <scope>NUCLEOTIDE SEQUENCE [LARGE SCALE GENOMIC DNA]</scope>
    <source>
        <strain evidence="19">110S</strain>
    </source>
</reference>
<evidence type="ECO:0000313" key="19">
    <source>
        <dbReference type="Proteomes" id="UP000037784"/>
    </source>
</evidence>
<comment type="caution">
    <text evidence="17">The sequence shown here is derived from an EMBL/GenBank/DDBJ whole genome shotgun (WGS) entry which is preliminary data.</text>
</comment>